<evidence type="ECO:0000256" key="3">
    <source>
        <dbReference type="ARBA" id="ARBA00022801"/>
    </source>
</evidence>
<dbReference type="Gene3D" id="3.40.50.1820">
    <property type="entry name" value="alpha/beta hydrolase"/>
    <property type="match status" value="2"/>
</dbReference>
<dbReference type="Proteomes" id="UP000887572">
    <property type="component" value="Unplaced"/>
</dbReference>
<feature type="domain" description="Carboxylesterase type B" evidence="5">
    <location>
        <begin position="262"/>
        <end position="348"/>
    </location>
</feature>
<dbReference type="GO" id="GO:0052689">
    <property type="term" value="F:carboxylic ester hydrolase activity"/>
    <property type="evidence" value="ECO:0007669"/>
    <property type="project" value="UniProtKB-KW"/>
</dbReference>
<dbReference type="PANTHER" id="PTHR43918">
    <property type="entry name" value="ACETYLCHOLINESTERASE"/>
    <property type="match status" value="1"/>
</dbReference>
<dbReference type="Pfam" id="PF00135">
    <property type="entry name" value="COesterase"/>
    <property type="match status" value="2"/>
</dbReference>
<comment type="similarity">
    <text evidence="1">Belongs to the type-B carboxylesterase/lipase family.</text>
</comment>
<dbReference type="AlphaFoldDB" id="A0A914IA09"/>
<sequence length="388" mass="42608">MAPKLSNSHNELLFCLILYPALIKFASSSAFVPIEEFSTDNEEESVPSIVTVRNGQIRGFRRELEPALDAEKVLFEQADIFLGIPFAQPPVDELRLERPLAASNWTGTLDATALPAPCVPQQLLTALNFDENCLQLNVMRPASVPSGDASSYQFPVLVFIHGGAFIIGGTFVEGYANISNNFVAQGIVVVTVQYRLNFLGFFTDGTERNPGNLGLWDQRQALLWVRDNIGAFGGASVSFGRSFHYANFGRGAAESGARVARVDHVNKGHAKLLPFPGVAHTAEYAFTLGVPLLGNYALDEEDKNVRATMAHAYGTFVKNGVPNTLNDETNWPRLGSDRRQPLQLTRIKYPKPVTETEPTDVAEKLKFWRKLSTLKGYGGMTGFAKELP</sequence>
<feature type="chain" id="PRO_5036766538" evidence="4">
    <location>
        <begin position="29"/>
        <end position="388"/>
    </location>
</feature>
<evidence type="ECO:0000259" key="5">
    <source>
        <dbReference type="Pfam" id="PF00135"/>
    </source>
</evidence>
<evidence type="ECO:0000256" key="4">
    <source>
        <dbReference type="SAM" id="SignalP"/>
    </source>
</evidence>
<keyword evidence="2" id="KW-0719">Serine esterase</keyword>
<evidence type="ECO:0000313" key="7">
    <source>
        <dbReference type="WBParaSite" id="Gr19_v10_g8275.t2"/>
    </source>
</evidence>
<feature type="signal peptide" evidence="4">
    <location>
        <begin position="1"/>
        <end position="28"/>
    </location>
</feature>
<dbReference type="WBParaSite" id="Gr19_v10_g8275.t2">
    <property type="protein sequence ID" value="Gr19_v10_g8275.t2"/>
    <property type="gene ID" value="Gr19_v10_g8275"/>
</dbReference>
<dbReference type="InterPro" id="IPR050654">
    <property type="entry name" value="AChE-related_enzymes"/>
</dbReference>
<dbReference type="InterPro" id="IPR029058">
    <property type="entry name" value="AB_hydrolase_fold"/>
</dbReference>
<feature type="domain" description="Carboxylesterase type B" evidence="5">
    <location>
        <begin position="48"/>
        <end position="235"/>
    </location>
</feature>
<accession>A0A914IA09</accession>
<evidence type="ECO:0000313" key="6">
    <source>
        <dbReference type="Proteomes" id="UP000887572"/>
    </source>
</evidence>
<reference evidence="7" key="1">
    <citation type="submission" date="2022-11" db="UniProtKB">
        <authorList>
            <consortium name="WormBaseParasite"/>
        </authorList>
    </citation>
    <scope>IDENTIFICATION</scope>
</reference>
<dbReference type="PANTHER" id="PTHR43918:SF4">
    <property type="entry name" value="CARBOXYLIC ESTER HYDROLASE"/>
    <property type="match status" value="1"/>
</dbReference>
<dbReference type="SUPFAM" id="SSF53474">
    <property type="entry name" value="alpha/beta-Hydrolases"/>
    <property type="match status" value="1"/>
</dbReference>
<keyword evidence="4" id="KW-0732">Signal</keyword>
<protein>
    <submittedName>
        <fullName evidence="7">Carboxylesterase type B domain-containing protein</fullName>
    </submittedName>
</protein>
<keyword evidence="3" id="KW-0378">Hydrolase</keyword>
<dbReference type="InterPro" id="IPR002018">
    <property type="entry name" value="CarbesteraseB"/>
</dbReference>
<evidence type="ECO:0000256" key="1">
    <source>
        <dbReference type="ARBA" id="ARBA00005964"/>
    </source>
</evidence>
<organism evidence="6 7">
    <name type="scientific">Globodera rostochiensis</name>
    <name type="common">Golden nematode worm</name>
    <name type="synonym">Heterodera rostochiensis</name>
    <dbReference type="NCBI Taxonomy" id="31243"/>
    <lineage>
        <taxon>Eukaryota</taxon>
        <taxon>Metazoa</taxon>
        <taxon>Ecdysozoa</taxon>
        <taxon>Nematoda</taxon>
        <taxon>Chromadorea</taxon>
        <taxon>Rhabditida</taxon>
        <taxon>Tylenchina</taxon>
        <taxon>Tylenchomorpha</taxon>
        <taxon>Tylenchoidea</taxon>
        <taxon>Heteroderidae</taxon>
        <taxon>Heteroderinae</taxon>
        <taxon>Globodera</taxon>
    </lineage>
</organism>
<proteinExistence type="inferred from homology"/>
<keyword evidence="6" id="KW-1185">Reference proteome</keyword>
<evidence type="ECO:0000256" key="2">
    <source>
        <dbReference type="ARBA" id="ARBA00022487"/>
    </source>
</evidence>
<name>A0A914IA09_GLORO</name>